<dbReference type="GO" id="GO:0003677">
    <property type="term" value="F:DNA binding"/>
    <property type="evidence" value="ECO:0007669"/>
    <property type="project" value="InterPro"/>
</dbReference>
<dbReference type="CDD" id="cd00093">
    <property type="entry name" value="HTH_XRE"/>
    <property type="match status" value="1"/>
</dbReference>
<reference evidence="2 3" key="1">
    <citation type="submission" date="2018-08" db="EMBL/GenBank/DDBJ databases">
        <title>Genomic Encyclopedia of Archaeal and Bacterial Type Strains, Phase II (KMG-II): from individual species to whole genera.</title>
        <authorList>
            <person name="Goeker M."/>
        </authorList>
    </citation>
    <scope>NUCLEOTIDE SEQUENCE [LARGE SCALE GENOMIC DNA]</scope>
    <source>
        <strain evidence="2 3">DSM 45791</strain>
    </source>
</reference>
<keyword evidence="3" id="KW-1185">Reference proteome</keyword>
<dbReference type="InterPro" id="IPR001387">
    <property type="entry name" value="Cro/C1-type_HTH"/>
</dbReference>
<sequence length="214" mass="23551">MERRVTMIGRKAAVRLQLGAGRRITPLIDDGTAVAKLKLYLRDCLDHKTLREAAYRCDVSVSTLSKALNGTALPNRKLVRQLARLTGNKETVARADTLWRLAAIEDLGLQPKDLIFPNPQTVAELATVLRAYLVDNNHRYELTPDSVAMLSRHDKTADGSVSTSTINRMLSGKKLPSDKALVAFLSVVGVNATIRAKLLTARNVLAEERRQVAV</sequence>
<gene>
    <name evidence="2" type="ORF">BCF44_13843</name>
</gene>
<evidence type="ECO:0000313" key="2">
    <source>
        <dbReference type="EMBL" id="REH18056.1"/>
    </source>
</evidence>
<organism evidence="2 3">
    <name type="scientific">Kutzneria buriramensis</name>
    <dbReference type="NCBI Taxonomy" id="1045776"/>
    <lineage>
        <taxon>Bacteria</taxon>
        <taxon>Bacillati</taxon>
        <taxon>Actinomycetota</taxon>
        <taxon>Actinomycetes</taxon>
        <taxon>Pseudonocardiales</taxon>
        <taxon>Pseudonocardiaceae</taxon>
        <taxon>Kutzneria</taxon>
    </lineage>
</organism>
<accession>A0A3E0G7W1</accession>
<comment type="caution">
    <text evidence="2">The sequence shown here is derived from an EMBL/GenBank/DDBJ whole genome shotgun (WGS) entry which is preliminary data.</text>
</comment>
<proteinExistence type="predicted"/>
<protein>
    <recommendedName>
        <fullName evidence="1">HTH cro/C1-type domain-containing protein</fullName>
    </recommendedName>
</protein>
<dbReference type="AlphaFoldDB" id="A0A3E0G7W1"/>
<dbReference type="EMBL" id="QUNO01000038">
    <property type="protein sequence ID" value="REH18056.1"/>
    <property type="molecule type" value="Genomic_DNA"/>
</dbReference>
<dbReference type="Proteomes" id="UP000256269">
    <property type="component" value="Unassembled WGS sequence"/>
</dbReference>
<feature type="domain" description="HTH cro/C1-type" evidence="1">
    <location>
        <begin position="128"/>
        <end position="195"/>
    </location>
</feature>
<dbReference type="SMART" id="SM00530">
    <property type="entry name" value="HTH_XRE"/>
    <property type="match status" value="2"/>
</dbReference>
<name>A0A3E0G7W1_9PSEU</name>
<dbReference type="SUPFAM" id="SSF47413">
    <property type="entry name" value="lambda repressor-like DNA-binding domains"/>
    <property type="match status" value="1"/>
</dbReference>
<feature type="domain" description="HTH cro/C1-type" evidence="1">
    <location>
        <begin position="40"/>
        <end position="93"/>
    </location>
</feature>
<dbReference type="InterPro" id="IPR010982">
    <property type="entry name" value="Lambda_DNA-bd_dom_sf"/>
</dbReference>
<evidence type="ECO:0000259" key="1">
    <source>
        <dbReference type="SMART" id="SM00530"/>
    </source>
</evidence>
<evidence type="ECO:0000313" key="3">
    <source>
        <dbReference type="Proteomes" id="UP000256269"/>
    </source>
</evidence>